<organism evidence="1 2">
    <name type="scientific">Porphyromonas crevioricanis JCM 15906</name>
    <dbReference type="NCBI Taxonomy" id="1305617"/>
    <lineage>
        <taxon>Bacteria</taxon>
        <taxon>Pseudomonadati</taxon>
        <taxon>Bacteroidota</taxon>
        <taxon>Bacteroidia</taxon>
        <taxon>Bacteroidales</taxon>
        <taxon>Porphyromonadaceae</taxon>
        <taxon>Porphyromonas</taxon>
    </lineage>
</organism>
<dbReference type="EMBL" id="BAOU01000037">
    <property type="protein sequence ID" value="GAD05701.1"/>
    <property type="molecule type" value="Genomic_DNA"/>
</dbReference>
<accession>T1CI21</accession>
<name>T1CI21_9PORP</name>
<comment type="caution">
    <text evidence="1">The sequence shown here is derived from an EMBL/GenBank/DDBJ whole genome shotgun (WGS) entry which is preliminary data.</text>
</comment>
<evidence type="ECO:0000313" key="2">
    <source>
        <dbReference type="Proteomes" id="UP000018031"/>
    </source>
</evidence>
<gene>
    <name evidence="1" type="ORF">PORCRE_1407</name>
</gene>
<evidence type="ECO:0000313" key="1">
    <source>
        <dbReference type="EMBL" id="GAD05701.1"/>
    </source>
</evidence>
<dbReference type="AlphaFoldDB" id="T1CI21"/>
<reference evidence="2" key="1">
    <citation type="journal article" date="2013" name="Genome">
        <title>Draft Genome Sequences of Porphyromonas crevioricanis JCM 15906T and Porphyromonas cansulci JCM 13913T Isolated from a Canine Oral Cavity.</title>
        <authorList>
            <person name="Sakamoto M."/>
            <person name="Tanaka N."/>
            <person name="Shiwa Y."/>
            <person name="Yoshikawa H."/>
            <person name="Ohkuma M."/>
        </authorList>
    </citation>
    <scope>NUCLEOTIDE SEQUENCE [LARGE SCALE GENOMIC DNA]</scope>
    <source>
        <strain evidence="2">JCM 15906</strain>
    </source>
</reference>
<dbReference type="Proteomes" id="UP000018031">
    <property type="component" value="Unassembled WGS sequence"/>
</dbReference>
<protein>
    <submittedName>
        <fullName evidence="1">Uncharacterized protein</fullName>
    </submittedName>
</protein>
<proteinExistence type="predicted"/>
<reference evidence="1 2" key="2">
    <citation type="journal article" date="2013" name="Genome Announc.">
        <title>Draft Genome Sequences of Porphyromonas crevioricanis JCM 15906T and Porphyromonas cansulci JCM 13913T Isolated from a Canine Oral Cavity.</title>
        <authorList>
            <person name="Sakamoto M."/>
            <person name="Tanaka N."/>
            <person name="Shiwa Y."/>
            <person name="Yoshikawa H."/>
            <person name="Ohkuma M."/>
        </authorList>
    </citation>
    <scope>NUCLEOTIDE SEQUENCE [LARGE SCALE GENOMIC DNA]</scope>
    <source>
        <strain evidence="1 2">JCM 15906</strain>
    </source>
</reference>
<sequence length="73" mass="8531">MIFGTPFFFERALKRLLKSLLHNVRYLLRYFRHSSLIIYGKLLLSDKTFGFTRSPIQAQVIYGCKLSSSQINS</sequence>